<dbReference type="Proteomes" id="UP000318720">
    <property type="component" value="Unassembled WGS sequence"/>
</dbReference>
<protein>
    <submittedName>
        <fullName evidence="2">Uncharacterized protein</fullName>
    </submittedName>
</protein>
<keyword evidence="1" id="KW-1133">Transmembrane helix</keyword>
<evidence type="ECO:0000313" key="3">
    <source>
        <dbReference type="Proteomes" id="UP000318720"/>
    </source>
</evidence>
<reference evidence="2 3" key="1">
    <citation type="submission" date="2019-03" db="EMBL/GenBank/DDBJ databases">
        <title>Comparative genomic analyses of the sweetpotato soil rot pathogen, Streptomyces ipomoeae.</title>
        <authorList>
            <person name="Ruschel Soares N."/>
            <person name="Badger J.H."/>
            <person name="Huguet-Tapia J.C."/>
            <person name="Clark C.A."/>
            <person name="Pettis G.S."/>
        </authorList>
    </citation>
    <scope>NUCLEOTIDE SEQUENCE [LARGE SCALE GENOMIC DNA]</scope>
    <source>
        <strain evidence="2 3">88-35</strain>
    </source>
</reference>
<sequence>MAENPIPFRYRQLLVTDSELSDWRLTRSKVDNQIVGATGSCPNCHHTTELSPDDSFDSFMTMGQSGALPALAPSARMTRICNCACAEEHFPEGSEEPATGCGSWWLVTMALDPAVVPPVRAATDAALLPALRAVQEVTATEEATLRSSAEKWIAAVTALLGLFGLAGVVVGKDAFTGMSSCARIVAGSAAGLAVIGAAIALFSVHRAAYGWPVEVDISNDHLLTTWFKTRRRRLKEAADQLRLGVVCGLCSLGALVVALACIWFWPRQSPQGPRIEVTLDNDTKICGTLLESKTNGELRIQRPDGHVETFPGADLRTVKSAGSCPP</sequence>
<feature type="transmembrane region" description="Helical" evidence="1">
    <location>
        <begin position="152"/>
        <end position="170"/>
    </location>
</feature>
<dbReference type="EMBL" id="SPAZ01000077">
    <property type="protein sequence ID" value="TQE36852.1"/>
    <property type="molecule type" value="Genomic_DNA"/>
</dbReference>
<proteinExistence type="predicted"/>
<name>A0AAE9B256_9ACTN</name>
<keyword evidence="1" id="KW-0472">Membrane</keyword>
<dbReference type="AlphaFoldDB" id="A0AAE9B256"/>
<keyword evidence="1" id="KW-0812">Transmembrane</keyword>
<accession>A0AAE9B256</accession>
<feature type="transmembrane region" description="Helical" evidence="1">
    <location>
        <begin position="241"/>
        <end position="265"/>
    </location>
</feature>
<evidence type="ECO:0000256" key="1">
    <source>
        <dbReference type="SAM" id="Phobius"/>
    </source>
</evidence>
<dbReference type="RefSeq" id="WP_141581515.1">
    <property type="nucleotide sequence ID" value="NZ_SPAZ01000077.1"/>
</dbReference>
<feature type="transmembrane region" description="Helical" evidence="1">
    <location>
        <begin position="182"/>
        <end position="202"/>
    </location>
</feature>
<gene>
    <name evidence="2" type="ORF">Sipo8835_09290</name>
</gene>
<comment type="caution">
    <text evidence="2">The sequence shown here is derived from an EMBL/GenBank/DDBJ whole genome shotgun (WGS) entry which is preliminary data.</text>
</comment>
<organism evidence="2 3">
    <name type="scientific">Streptomyces ipomoeae</name>
    <dbReference type="NCBI Taxonomy" id="103232"/>
    <lineage>
        <taxon>Bacteria</taxon>
        <taxon>Bacillati</taxon>
        <taxon>Actinomycetota</taxon>
        <taxon>Actinomycetes</taxon>
        <taxon>Kitasatosporales</taxon>
        <taxon>Streptomycetaceae</taxon>
        <taxon>Streptomyces</taxon>
    </lineage>
</organism>
<evidence type="ECO:0000313" key="2">
    <source>
        <dbReference type="EMBL" id="TQE36852.1"/>
    </source>
</evidence>